<proteinExistence type="predicted"/>
<gene>
    <name evidence="1" type="ORF">QCA50_018413</name>
</gene>
<dbReference type="AlphaFoldDB" id="A0AAW0FML0"/>
<evidence type="ECO:0000313" key="2">
    <source>
        <dbReference type="Proteomes" id="UP001385951"/>
    </source>
</evidence>
<protein>
    <submittedName>
        <fullName evidence="1">Uncharacterized protein</fullName>
    </submittedName>
</protein>
<dbReference type="Proteomes" id="UP001385951">
    <property type="component" value="Unassembled WGS sequence"/>
</dbReference>
<comment type="caution">
    <text evidence="1">The sequence shown here is derived from an EMBL/GenBank/DDBJ whole genome shotgun (WGS) entry which is preliminary data.</text>
</comment>
<organism evidence="1 2">
    <name type="scientific">Cerrena zonata</name>
    <dbReference type="NCBI Taxonomy" id="2478898"/>
    <lineage>
        <taxon>Eukaryota</taxon>
        <taxon>Fungi</taxon>
        <taxon>Dikarya</taxon>
        <taxon>Basidiomycota</taxon>
        <taxon>Agaricomycotina</taxon>
        <taxon>Agaricomycetes</taxon>
        <taxon>Polyporales</taxon>
        <taxon>Cerrenaceae</taxon>
        <taxon>Cerrena</taxon>
    </lineage>
</organism>
<keyword evidence="2" id="KW-1185">Reference proteome</keyword>
<name>A0AAW0FML0_9APHY</name>
<reference evidence="1 2" key="1">
    <citation type="submission" date="2022-09" db="EMBL/GenBank/DDBJ databases">
        <authorList>
            <person name="Palmer J.M."/>
        </authorList>
    </citation>
    <scope>NUCLEOTIDE SEQUENCE [LARGE SCALE GENOMIC DNA]</scope>
    <source>
        <strain evidence="1 2">DSM 7382</strain>
    </source>
</reference>
<evidence type="ECO:0000313" key="1">
    <source>
        <dbReference type="EMBL" id="KAK7678541.1"/>
    </source>
</evidence>
<sequence length="67" mass="7900">MNQFECRFGLSDLQFQTELLSPGTLELTLSQFDPGSHRNEGCKYQRLFWDTGESINRRRDSQAQQTW</sequence>
<dbReference type="EMBL" id="JASBNA010000070">
    <property type="protein sequence ID" value="KAK7678541.1"/>
    <property type="molecule type" value="Genomic_DNA"/>
</dbReference>
<accession>A0AAW0FML0</accession>